<protein>
    <submittedName>
        <fullName evidence="2">Lantibiotic ABC transporter permease</fullName>
    </submittedName>
</protein>
<proteinExistence type="predicted"/>
<keyword evidence="1" id="KW-1133">Transmembrane helix</keyword>
<feature type="transmembrane region" description="Helical" evidence="1">
    <location>
        <begin position="67"/>
        <end position="94"/>
    </location>
</feature>
<dbReference type="EMBL" id="BJYM01000027">
    <property type="protein sequence ID" value="GEN89719.1"/>
    <property type="molecule type" value="Genomic_DNA"/>
</dbReference>
<dbReference type="PANTHER" id="PTHR37305:SF1">
    <property type="entry name" value="MEMBRANE PROTEIN"/>
    <property type="match status" value="1"/>
</dbReference>
<organism evidence="2 3">
    <name type="scientific">Oceanobacillus sojae</name>
    <dbReference type="NCBI Taxonomy" id="582851"/>
    <lineage>
        <taxon>Bacteria</taxon>
        <taxon>Bacillati</taxon>
        <taxon>Bacillota</taxon>
        <taxon>Bacilli</taxon>
        <taxon>Bacillales</taxon>
        <taxon>Bacillaceae</taxon>
        <taxon>Oceanobacillus</taxon>
    </lineage>
</organism>
<name>A0A511ZQQ7_9BACI</name>
<evidence type="ECO:0000313" key="3">
    <source>
        <dbReference type="Proteomes" id="UP000321558"/>
    </source>
</evidence>
<gene>
    <name evidence="2" type="ORF">OSO01_44580</name>
</gene>
<feature type="transmembrane region" description="Helical" evidence="1">
    <location>
        <begin position="187"/>
        <end position="209"/>
    </location>
</feature>
<dbReference type="STRING" id="582851.GCA_900162665_02060"/>
<comment type="caution">
    <text evidence="2">The sequence shown here is derived from an EMBL/GenBank/DDBJ whole genome shotgun (WGS) entry which is preliminary data.</text>
</comment>
<feature type="transmembrane region" description="Helical" evidence="1">
    <location>
        <begin position="229"/>
        <end position="250"/>
    </location>
</feature>
<dbReference type="OrthoDB" id="3230233at2"/>
<evidence type="ECO:0000313" key="2">
    <source>
        <dbReference type="EMBL" id="GEN89719.1"/>
    </source>
</evidence>
<dbReference type="AlphaFoldDB" id="A0A511ZQQ7"/>
<feature type="transmembrane region" description="Helical" evidence="1">
    <location>
        <begin position="159"/>
        <end position="180"/>
    </location>
</feature>
<dbReference type="PANTHER" id="PTHR37305">
    <property type="entry name" value="INTEGRAL MEMBRANE PROTEIN-RELATED"/>
    <property type="match status" value="1"/>
</dbReference>
<feature type="transmembrane region" description="Helical" evidence="1">
    <location>
        <begin position="17"/>
        <end position="35"/>
    </location>
</feature>
<sequence>MVNAVRADLYRLFHTKGFYITQFLLILFVVISVSAEATGNVGVNTLEEPTDMQSHLQVHDWDSYQTFIAFSSMASFLIYFCLPLLVMIAGYDFVHKSYKNQLTSGVSRLQYFGSKYLIFIVVTALQFLFYYTFAFLTAAVKNGIGTAPKDFWMNALQTIGIQFIAFQAIFIIGLCILVITFSNVSSVIIIIVIPLIINVLSAFFNIGWLKYFDFQYGINFAWIRDLPDFSWLTFLGFSLGVIIVMNYIAYQAFRHKSL</sequence>
<keyword evidence="3" id="KW-1185">Reference proteome</keyword>
<dbReference type="RefSeq" id="WP_147212596.1">
    <property type="nucleotide sequence ID" value="NZ_BJYM01000027.1"/>
</dbReference>
<evidence type="ECO:0000256" key="1">
    <source>
        <dbReference type="SAM" id="Phobius"/>
    </source>
</evidence>
<keyword evidence="1" id="KW-0812">Transmembrane</keyword>
<feature type="transmembrane region" description="Helical" evidence="1">
    <location>
        <begin position="115"/>
        <end position="139"/>
    </location>
</feature>
<accession>A0A511ZQQ7</accession>
<reference evidence="2 3" key="1">
    <citation type="submission" date="2019-07" db="EMBL/GenBank/DDBJ databases">
        <title>Whole genome shotgun sequence of Oceanobacillus sojae NBRC 105379.</title>
        <authorList>
            <person name="Hosoyama A."/>
            <person name="Uohara A."/>
            <person name="Ohji S."/>
            <person name="Ichikawa N."/>
        </authorList>
    </citation>
    <scope>NUCLEOTIDE SEQUENCE [LARGE SCALE GENOMIC DNA]</scope>
    <source>
        <strain evidence="2 3">NBRC 105379</strain>
    </source>
</reference>
<keyword evidence="1" id="KW-0472">Membrane</keyword>
<dbReference type="Proteomes" id="UP000321558">
    <property type="component" value="Unassembled WGS sequence"/>
</dbReference>